<name>F2EF84_HORVV</name>
<evidence type="ECO:0000313" key="2">
    <source>
        <dbReference type="EMBL" id="BAK06006.1"/>
    </source>
</evidence>
<reference evidence="2" key="1">
    <citation type="journal article" date="2011" name="Plant Physiol.">
        <title>Comprehensive sequence analysis of 24,783 barley full-length cDNAs derived from 12 clone libraries.</title>
        <authorList>
            <person name="Matsumoto T."/>
            <person name="Tanaka T."/>
            <person name="Sakai H."/>
            <person name="Amano N."/>
            <person name="Kanamori H."/>
            <person name="Kurita K."/>
            <person name="Kikuta A."/>
            <person name="Kamiya K."/>
            <person name="Yamamoto M."/>
            <person name="Ikawa H."/>
            <person name="Fujii N."/>
            <person name="Hori K."/>
            <person name="Itoh T."/>
            <person name="Sato K."/>
        </authorList>
    </citation>
    <scope>NUCLEOTIDE SEQUENCE</scope>
    <source>
        <tissue evidence="2">Flower</tissue>
    </source>
</reference>
<organism evidence="2">
    <name type="scientific">Hordeum vulgare subsp. vulgare</name>
    <name type="common">Domesticated barley</name>
    <dbReference type="NCBI Taxonomy" id="112509"/>
    <lineage>
        <taxon>Eukaryota</taxon>
        <taxon>Viridiplantae</taxon>
        <taxon>Streptophyta</taxon>
        <taxon>Embryophyta</taxon>
        <taxon>Tracheophyta</taxon>
        <taxon>Spermatophyta</taxon>
        <taxon>Magnoliopsida</taxon>
        <taxon>Liliopsida</taxon>
        <taxon>Poales</taxon>
        <taxon>Poaceae</taxon>
        <taxon>BOP clade</taxon>
        <taxon>Pooideae</taxon>
        <taxon>Triticodae</taxon>
        <taxon>Triticeae</taxon>
        <taxon>Hordeinae</taxon>
        <taxon>Hordeum</taxon>
    </lineage>
</organism>
<dbReference type="EMBL" id="AK374810">
    <property type="protein sequence ID" value="BAK06006.1"/>
    <property type="molecule type" value="mRNA"/>
</dbReference>
<evidence type="ECO:0000256" key="1">
    <source>
        <dbReference type="SAM" id="MobiDB-lite"/>
    </source>
</evidence>
<proteinExistence type="evidence at transcript level"/>
<protein>
    <submittedName>
        <fullName evidence="2">Predicted protein</fullName>
    </submittedName>
</protein>
<feature type="region of interest" description="Disordered" evidence="1">
    <location>
        <begin position="1"/>
        <end position="25"/>
    </location>
</feature>
<dbReference type="AlphaFoldDB" id="F2EF84"/>
<accession>F2EF84</accession>
<sequence length="25" mass="2363">MTSPPLTSTSCAAAAGTSARGSLSH</sequence>